<proteinExistence type="predicted"/>
<reference evidence="2 3" key="1">
    <citation type="submission" date="2015-10" db="EMBL/GenBank/DDBJ databases">
        <title>Full genome of DAOMC 229536 Phialocephala scopiformis, a fungal endophyte of spruce producing the potent anti-insectan compound rugulosin.</title>
        <authorList>
            <consortium name="DOE Joint Genome Institute"/>
            <person name="Walker A.K."/>
            <person name="Frasz S.L."/>
            <person name="Seifert K.A."/>
            <person name="Miller J.D."/>
            <person name="Mondo S.J."/>
            <person name="Labutti K."/>
            <person name="Lipzen A."/>
            <person name="Dockter R."/>
            <person name="Kennedy M."/>
            <person name="Grigoriev I.V."/>
            <person name="Spatafora J.W."/>
        </authorList>
    </citation>
    <scope>NUCLEOTIDE SEQUENCE [LARGE SCALE GENOMIC DNA]</scope>
    <source>
        <strain evidence="2 3">CBS 120377</strain>
    </source>
</reference>
<dbReference type="GeneID" id="28816442"/>
<evidence type="ECO:0000313" key="3">
    <source>
        <dbReference type="Proteomes" id="UP000070700"/>
    </source>
</evidence>
<dbReference type="PANTHER" id="PTHR38166">
    <property type="entry name" value="C2H2-TYPE DOMAIN-CONTAINING PROTEIN-RELATED"/>
    <property type="match status" value="1"/>
</dbReference>
<dbReference type="PANTHER" id="PTHR38166:SF1">
    <property type="entry name" value="C2H2-TYPE DOMAIN-CONTAINING PROTEIN"/>
    <property type="match status" value="1"/>
</dbReference>
<keyword evidence="3" id="KW-1185">Reference proteome</keyword>
<accession>A0A132B9T1</accession>
<feature type="region of interest" description="Disordered" evidence="1">
    <location>
        <begin position="1"/>
        <end position="81"/>
    </location>
</feature>
<feature type="compositionally biased region" description="Basic and acidic residues" evidence="1">
    <location>
        <begin position="161"/>
        <end position="177"/>
    </location>
</feature>
<protein>
    <recommendedName>
        <fullName evidence="4">C2H2-type domain-containing protein</fullName>
    </recommendedName>
</protein>
<dbReference type="EMBL" id="KQ947433">
    <property type="protein sequence ID" value="KUJ09166.1"/>
    <property type="molecule type" value="Genomic_DNA"/>
</dbReference>
<feature type="compositionally biased region" description="Basic and acidic residues" evidence="1">
    <location>
        <begin position="30"/>
        <end position="56"/>
    </location>
</feature>
<dbReference type="InParanoid" id="A0A132B9T1"/>
<feature type="compositionally biased region" description="Polar residues" evidence="1">
    <location>
        <begin position="146"/>
        <end position="160"/>
    </location>
</feature>
<evidence type="ECO:0000256" key="1">
    <source>
        <dbReference type="SAM" id="MobiDB-lite"/>
    </source>
</evidence>
<sequence>MAQVSQQYPEAERVHEDIDEAANTISRTAEASRELDVEVNEEFRGDCQEASHDEVKISSNDEDEEDDEEDEEDDDDDNEDDNHWIFQLEKFEAAVVQAVSPDYQLAQCLIPKLRDIFYREKSPLFGSWAIAFNQYAGHSGQGGESSTGRKVSDSTSTNSNGKRDVRHSDHGENTREKEEDENYDDSQSRNLKKPKADTVDNGTLKLACPFNKHNPHKYNAHYNTDIRTCVSPGFQGFRRLKEHLRRTHRSVQCERCFKIFKGGEETRIKALSLHRKGGCSETPSIPNEGVNDVQWIEIEKIKLSNKNKRSFEPESSDVEKWEATWKILFPDDPVPIPWCIPPTRNDLSFSSLSEQKREYTSCYDSMCQSQIRNSTLPHLFLIDDEILDLFKKIAFEAFTMWHTKHCLDRAAIETASQQSSSEQGSELPLPMEAAELLRVLQYALLDRLTTETWTFYLTCREM</sequence>
<feature type="region of interest" description="Disordered" evidence="1">
    <location>
        <begin position="138"/>
        <end position="198"/>
    </location>
</feature>
<gene>
    <name evidence="2" type="ORF">LY89DRAFT_320965</name>
</gene>
<dbReference type="AlphaFoldDB" id="A0A132B9T1"/>
<dbReference type="OrthoDB" id="3565298at2759"/>
<organism evidence="2 3">
    <name type="scientific">Mollisia scopiformis</name>
    <name type="common">Conifer needle endophyte fungus</name>
    <name type="synonym">Phialocephala scopiformis</name>
    <dbReference type="NCBI Taxonomy" id="149040"/>
    <lineage>
        <taxon>Eukaryota</taxon>
        <taxon>Fungi</taxon>
        <taxon>Dikarya</taxon>
        <taxon>Ascomycota</taxon>
        <taxon>Pezizomycotina</taxon>
        <taxon>Leotiomycetes</taxon>
        <taxon>Helotiales</taxon>
        <taxon>Mollisiaceae</taxon>
        <taxon>Mollisia</taxon>
    </lineage>
</organism>
<dbReference type="Proteomes" id="UP000070700">
    <property type="component" value="Unassembled WGS sequence"/>
</dbReference>
<dbReference type="RefSeq" id="XP_018063521.1">
    <property type="nucleotide sequence ID" value="XM_018206716.1"/>
</dbReference>
<dbReference type="KEGG" id="psco:LY89DRAFT_320965"/>
<name>A0A132B9T1_MOLSC</name>
<evidence type="ECO:0000313" key="2">
    <source>
        <dbReference type="EMBL" id="KUJ09166.1"/>
    </source>
</evidence>
<feature type="compositionally biased region" description="Acidic residues" evidence="1">
    <location>
        <begin position="60"/>
        <end position="80"/>
    </location>
</feature>
<evidence type="ECO:0008006" key="4">
    <source>
        <dbReference type="Google" id="ProtNLM"/>
    </source>
</evidence>